<evidence type="ECO:0000313" key="12">
    <source>
        <dbReference type="Proteomes" id="UP001519921"/>
    </source>
</evidence>
<dbReference type="InterPro" id="IPR014017">
    <property type="entry name" value="DNA_helicase_UvrD-like_C"/>
</dbReference>
<dbReference type="InterPro" id="IPR014016">
    <property type="entry name" value="UvrD-like_ATP-bd"/>
</dbReference>
<dbReference type="InterPro" id="IPR000212">
    <property type="entry name" value="DNA_helicase_UvrD/REP"/>
</dbReference>
<feature type="binding site" evidence="9">
    <location>
        <begin position="23"/>
        <end position="30"/>
    </location>
    <ligand>
        <name>ATP</name>
        <dbReference type="ChEBI" id="CHEBI:30616"/>
    </ligand>
</feature>
<evidence type="ECO:0000256" key="7">
    <source>
        <dbReference type="ARBA" id="ARBA00034808"/>
    </source>
</evidence>
<keyword evidence="3 9" id="KW-0347">Helicase</keyword>
<evidence type="ECO:0000256" key="2">
    <source>
        <dbReference type="ARBA" id="ARBA00022801"/>
    </source>
</evidence>
<dbReference type="RefSeq" id="WP_219778724.1">
    <property type="nucleotide sequence ID" value="NZ_JAHXPT010000003.1"/>
</dbReference>
<dbReference type="PANTHER" id="PTHR11070">
    <property type="entry name" value="UVRD / RECB / PCRA DNA HELICASE FAMILY MEMBER"/>
    <property type="match status" value="1"/>
</dbReference>
<feature type="domain" description="UvrD-like helicase ATP-binding" evidence="10">
    <location>
        <begin position="2"/>
        <end position="312"/>
    </location>
</feature>
<protein>
    <recommendedName>
        <fullName evidence="7">DNA 3'-5' helicase</fullName>
        <ecNumber evidence="7">5.6.2.4</ecNumber>
    </recommendedName>
</protein>
<comment type="catalytic activity">
    <reaction evidence="8">
        <text>ATP + H2O = ADP + phosphate + H(+)</text>
        <dbReference type="Rhea" id="RHEA:13065"/>
        <dbReference type="ChEBI" id="CHEBI:15377"/>
        <dbReference type="ChEBI" id="CHEBI:15378"/>
        <dbReference type="ChEBI" id="CHEBI:30616"/>
        <dbReference type="ChEBI" id="CHEBI:43474"/>
        <dbReference type="ChEBI" id="CHEBI:456216"/>
        <dbReference type="EC" id="5.6.2.4"/>
    </reaction>
</comment>
<keyword evidence="4 9" id="KW-0067">ATP-binding</keyword>
<sequence>MQLNIEQKRIIESKPNGHSLIKGVAGSGKTTVAANKIPLLLRHYCPYKDDSVLMVTYNKALQKYVSVIYDNIKDEINAQANLFDEENSSKLYIKAINSIMYMYFNRYKNQHNEKLTIASQKECKNELIDAIKFISNKYENVEVINSKYLQFIKEEIIWIKACNYMDLQEYQCVDRIGRVSNINSDGPQKLRKKSKQRNAIFDVLLKYNDNLKKINKVDLQDMALIALEEAKKCPIQKYTHILIDESQDLTRVQLEFLKTLYNKKVYSSITFISDVAQSIYSQAWLIKNRSFTSLGYDMTGKSNALTKNYRTTTQIAEAAFSLINSNKDLLQDDNFVKPNLIDKQGDYPTYRNFKDANEEGLYIGNLIVENLMEDYKLEDIVIIARQKRQLEEFKICLDKYNIPCLIFDNANKLDFHKECVKLVTMHSIKGLEFKIVIIAGVNSTVMPLCPVEVEEEDMDMLEFRERKLLYVGMTRATEKLFITSNGIPSKFIKDIDCKFLKVEEDTDIPLNKFNKELNLDMLNLERDQYSIGEDEDKSVITNKELCELDDISKYNSYEQIMFDENNFGISELAIEITNSNK</sequence>
<organism evidence="11 12">
    <name type="scientific">Clostridium weizhouense</name>
    <dbReference type="NCBI Taxonomy" id="2859781"/>
    <lineage>
        <taxon>Bacteria</taxon>
        <taxon>Bacillati</taxon>
        <taxon>Bacillota</taxon>
        <taxon>Clostridia</taxon>
        <taxon>Eubacteriales</taxon>
        <taxon>Clostridiaceae</taxon>
        <taxon>Clostridium</taxon>
    </lineage>
</organism>
<dbReference type="PROSITE" id="PS51198">
    <property type="entry name" value="UVRD_HELICASE_ATP_BIND"/>
    <property type="match status" value="1"/>
</dbReference>
<evidence type="ECO:0000256" key="3">
    <source>
        <dbReference type="ARBA" id="ARBA00022806"/>
    </source>
</evidence>
<name>A0ABS7AM15_9CLOT</name>
<keyword evidence="12" id="KW-1185">Reference proteome</keyword>
<gene>
    <name evidence="11" type="ORF">KYD98_06195</name>
</gene>
<keyword evidence="2 9" id="KW-0378">Hydrolase</keyword>
<dbReference type="Gene3D" id="3.40.50.300">
    <property type="entry name" value="P-loop containing nucleotide triphosphate hydrolases"/>
    <property type="match status" value="2"/>
</dbReference>
<dbReference type="PANTHER" id="PTHR11070:SF45">
    <property type="entry name" value="DNA 3'-5' HELICASE"/>
    <property type="match status" value="1"/>
</dbReference>
<dbReference type="SUPFAM" id="SSF52540">
    <property type="entry name" value="P-loop containing nucleoside triphosphate hydrolases"/>
    <property type="match status" value="1"/>
</dbReference>
<reference evidence="11 12" key="1">
    <citation type="submission" date="2021-07" db="EMBL/GenBank/DDBJ databases">
        <title>Clostridium weizhouense sp. nov., an anaerobic bacterium isolated from activated sludge of Petroleum wastewater.</title>
        <authorList>
            <person name="Li Q."/>
        </authorList>
    </citation>
    <scope>NUCLEOTIDE SEQUENCE [LARGE SCALE GENOMIC DNA]</scope>
    <source>
        <strain evidence="11 12">YB-6</strain>
    </source>
</reference>
<proteinExistence type="predicted"/>
<evidence type="ECO:0000259" key="10">
    <source>
        <dbReference type="PROSITE" id="PS51198"/>
    </source>
</evidence>
<keyword evidence="1 9" id="KW-0547">Nucleotide-binding</keyword>
<comment type="catalytic activity">
    <reaction evidence="6">
        <text>Couples ATP hydrolysis with the unwinding of duplex DNA by translocating in the 3'-5' direction.</text>
        <dbReference type="EC" id="5.6.2.4"/>
    </reaction>
</comment>
<evidence type="ECO:0000313" key="11">
    <source>
        <dbReference type="EMBL" id="MBW6409677.1"/>
    </source>
</evidence>
<dbReference type="Proteomes" id="UP001519921">
    <property type="component" value="Unassembled WGS sequence"/>
</dbReference>
<evidence type="ECO:0000256" key="5">
    <source>
        <dbReference type="ARBA" id="ARBA00023235"/>
    </source>
</evidence>
<dbReference type="InterPro" id="IPR027417">
    <property type="entry name" value="P-loop_NTPase"/>
</dbReference>
<accession>A0ABS7AM15</accession>
<comment type="caution">
    <text evidence="11">The sequence shown here is derived from an EMBL/GenBank/DDBJ whole genome shotgun (WGS) entry which is preliminary data.</text>
</comment>
<dbReference type="EMBL" id="JAHXPT010000003">
    <property type="protein sequence ID" value="MBW6409677.1"/>
    <property type="molecule type" value="Genomic_DNA"/>
</dbReference>
<evidence type="ECO:0000256" key="9">
    <source>
        <dbReference type="PROSITE-ProRule" id="PRU00560"/>
    </source>
</evidence>
<evidence type="ECO:0000256" key="8">
    <source>
        <dbReference type="ARBA" id="ARBA00048988"/>
    </source>
</evidence>
<keyword evidence="5" id="KW-0413">Isomerase</keyword>
<evidence type="ECO:0000256" key="1">
    <source>
        <dbReference type="ARBA" id="ARBA00022741"/>
    </source>
</evidence>
<dbReference type="Pfam" id="PF13361">
    <property type="entry name" value="UvrD_C"/>
    <property type="match status" value="2"/>
</dbReference>
<evidence type="ECO:0000256" key="6">
    <source>
        <dbReference type="ARBA" id="ARBA00034617"/>
    </source>
</evidence>
<evidence type="ECO:0000256" key="4">
    <source>
        <dbReference type="ARBA" id="ARBA00022840"/>
    </source>
</evidence>
<dbReference type="Pfam" id="PF00580">
    <property type="entry name" value="UvrD-helicase"/>
    <property type="match status" value="1"/>
</dbReference>
<dbReference type="EC" id="5.6.2.4" evidence="7"/>